<evidence type="ECO:0000313" key="1">
    <source>
        <dbReference type="EMBL" id="CAI9260540.1"/>
    </source>
</evidence>
<organism evidence="1 2">
    <name type="scientific">Lactuca saligna</name>
    <name type="common">Willowleaf lettuce</name>
    <dbReference type="NCBI Taxonomy" id="75948"/>
    <lineage>
        <taxon>Eukaryota</taxon>
        <taxon>Viridiplantae</taxon>
        <taxon>Streptophyta</taxon>
        <taxon>Embryophyta</taxon>
        <taxon>Tracheophyta</taxon>
        <taxon>Spermatophyta</taxon>
        <taxon>Magnoliopsida</taxon>
        <taxon>eudicotyledons</taxon>
        <taxon>Gunneridae</taxon>
        <taxon>Pentapetalae</taxon>
        <taxon>asterids</taxon>
        <taxon>campanulids</taxon>
        <taxon>Asterales</taxon>
        <taxon>Asteraceae</taxon>
        <taxon>Cichorioideae</taxon>
        <taxon>Cichorieae</taxon>
        <taxon>Lactucinae</taxon>
        <taxon>Lactuca</taxon>
    </lineage>
</organism>
<dbReference type="EMBL" id="OX465086">
    <property type="protein sequence ID" value="CAI9260540.1"/>
    <property type="molecule type" value="Genomic_DNA"/>
</dbReference>
<evidence type="ECO:0000313" key="2">
    <source>
        <dbReference type="Proteomes" id="UP001177003"/>
    </source>
</evidence>
<dbReference type="Proteomes" id="UP001177003">
    <property type="component" value="Chromosome 0"/>
</dbReference>
<gene>
    <name evidence="1" type="ORF">LSALG_LOCUS1372</name>
</gene>
<dbReference type="AlphaFoldDB" id="A0AA35UXB8"/>
<name>A0AA35UXB8_LACSI</name>
<accession>A0AA35UXB8</accession>
<proteinExistence type="predicted"/>
<protein>
    <submittedName>
        <fullName evidence="1">Uncharacterized protein</fullName>
    </submittedName>
</protein>
<reference evidence="1" key="1">
    <citation type="submission" date="2023-04" db="EMBL/GenBank/DDBJ databases">
        <authorList>
            <person name="Vijverberg K."/>
            <person name="Xiong W."/>
            <person name="Schranz E."/>
        </authorList>
    </citation>
    <scope>NUCLEOTIDE SEQUENCE</scope>
</reference>
<sequence>MIYSKCVTFFEHFMHEDCKKLYYCEPGISLIEGLNPISDDVECVAVIFYAYGTDGIIYIYVDHIGVGVDGWFDDEDNDDDGRDSCIDGENENNIDKLRNVDLEFNNDVVHMNKTLNDAFLSKLYVDEEEDNNIVEDDDGKEFKPNIQTHSIFNELLHWKNKNQF</sequence>
<keyword evidence="2" id="KW-1185">Reference proteome</keyword>